<dbReference type="Proteomes" id="UP000775872">
    <property type="component" value="Unassembled WGS sequence"/>
</dbReference>
<dbReference type="AlphaFoldDB" id="A0A9N9Z0S5"/>
<dbReference type="OrthoDB" id="2580323at2759"/>
<organism evidence="2 3">
    <name type="scientific">Clonostachys solani</name>
    <dbReference type="NCBI Taxonomy" id="160281"/>
    <lineage>
        <taxon>Eukaryota</taxon>
        <taxon>Fungi</taxon>
        <taxon>Dikarya</taxon>
        <taxon>Ascomycota</taxon>
        <taxon>Pezizomycotina</taxon>
        <taxon>Sordariomycetes</taxon>
        <taxon>Hypocreomycetidae</taxon>
        <taxon>Hypocreales</taxon>
        <taxon>Bionectriaceae</taxon>
        <taxon>Clonostachys</taxon>
    </lineage>
</organism>
<sequence length="544" mass="60851">MLPYLSVLATICVSTLAATPSSWSPDVQQLFSDSMKWLDMNYDSNDGYLYDLNTQEALRHETRSSAWYALGLLARNENNDVAEAEKIIGNVIGGQFKNTTQQWYGTYQKYPEEPEVGSPLYSARIYSSWDPNWRGFVGTTFIIILEEYSELLSAETQQLILDSLVHTAIGDSYRNGGQNGDNLYPSYSNPVILPFEKVQAIMRAFVSGWVGRKTNDQNMTSAGETYAKDIIALFNKTNTLSEFNSATYTGVSVFGLTLWSSYLPEDSAMSQMGPVMLQKTWDSLSQLWHPTMKNLAGPWDRTYGYDMNRYVSVMALWFWAYLGKNASSLINQPHLMSHSPDYAWGPLVAVLADTQARHLPDNFFDQFKTFDKERTFTAQAYYPPNDLEIRNITTWMSEKLTIGGMSYNQTGVGGPTGTTNPVVVQWITNDEVAFLTLRPSEKALQAEVSPGKVVLSYPSGNADSKFQLIATTFKGRKTLAGVKHMQGILMTPSGNINMAYVTKFAGDNGGELSPSNTFEYWSFTWTMPAGFTGVPQLTLEFKLS</sequence>
<protein>
    <submittedName>
        <fullName evidence="2">Uncharacterized protein</fullName>
    </submittedName>
</protein>
<keyword evidence="3" id="KW-1185">Reference proteome</keyword>
<dbReference type="PANTHER" id="PTHR40616">
    <property type="entry name" value="LINALOOL DEHYDRATASE_ISOMERASE DOMAIN-CONTAINING PROTEIN"/>
    <property type="match status" value="1"/>
</dbReference>
<keyword evidence="1" id="KW-0732">Signal</keyword>
<dbReference type="PANTHER" id="PTHR40616:SF1">
    <property type="entry name" value="LINALOOL DEHYDRATASE_ISOMERASE DOMAIN-CONTAINING PROTEIN"/>
    <property type="match status" value="1"/>
</dbReference>
<feature type="signal peptide" evidence="1">
    <location>
        <begin position="1"/>
        <end position="17"/>
    </location>
</feature>
<name>A0A9N9Z0S5_9HYPO</name>
<gene>
    <name evidence="2" type="ORF">CSOL1703_00013216</name>
</gene>
<evidence type="ECO:0000313" key="3">
    <source>
        <dbReference type="Proteomes" id="UP000775872"/>
    </source>
</evidence>
<accession>A0A9N9Z0S5</accession>
<feature type="chain" id="PRO_5040306546" evidence="1">
    <location>
        <begin position="18"/>
        <end position="544"/>
    </location>
</feature>
<reference evidence="2" key="1">
    <citation type="submission" date="2021-10" db="EMBL/GenBank/DDBJ databases">
        <authorList>
            <person name="Piombo E."/>
        </authorList>
    </citation>
    <scope>NUCLEOTIDE SEQUENCE</scope>
</reference>
<comment type="caution">
    <text evidence="2">The sequence shown here is derived from an EMBL/GenBank/DDBJ whole genome shotgun (WGS) entry which is preliminary data.</text>
</comment>
<evidence type="ECO:0000313" key="2">
    <source>
        <dbReference type="EMBL" id="CAH0046980.1"/>
    </source>
</evidence>
<evidence type="ECO:0000256" key="1">
    <source>
        <dbReference type="SAM" id="SignalP"/>
    </source>
</evidence>
<proteinExistence type="predicted"/>
<dbReference type="EMBL" id="CABFOC020000018">
    <property type="protein sequence ID" value="CAH0046980.1"/>
    <property type="molecule type" value="Genomic_DNA"/>
</dbReference>